<keyword evidence="3 4" id="KW-0342">GTP-binding</keyword>
<accession>A0A1I7K1M9</accession>
<evidence type="ECO:0000256" key="2">
    <source>
        <dbReference type="ARBA" id="ARBA00022840"/>
    </source>
</evidence>
<dbReference type="OrthoDB" id="9784461at2"/>
<dbReference type="Pfam" id="PF22740">
    <property type="entry name" value="PapZ_C"/>
    <property type="match status" value="1"/>
</dbReference>
<feature type="binding site" evidence="4">
    <location>
        <begin position="12"/>
        <end position="19"/>
    </location>
    <ligand>
        <name>ATP</name>
        <dbReference type="ChEBI" id="CHEBI:30616"/>
    </ligand>
</feature>
<dbReference type="HAMAP" id="MF_00636">
    <property type="entry name" value="RapZ_like"/>
    <property type="match status" value="1"/>
</dbReference>
<keyword evidence="8" id="KW-1185">Reference proteome</keyword>
<gene>
    <name evidence="7" type="ORF">SAMN05421543_11329</name>
</gene>
<organism evidence="7 8">
    <name type="scientific">Alicyclobacillus macrosporangiidus</name>
    <dbReference type="NCBI Taxonomy" id="392015"/>
    <lineage>
        <taxon>Bacteria</taxon>
        <taxon>Bacillati</taxon>
        <taxon>Bacillota</taxon>
        <taxon>Bacilli</taxon>
        <taxon>Bacillales</taxon>
        <taxon>Alicyclobacillaceae</taxon>
        <taxon>Alicyclobacillus</taxon>
    </lineage>
</organism>
<feature type="domain" description="RapZ-like N-terminal" evidence="5">
    <location>
        <begin position="5"/>
        <end position="160"/>
    </location>
</feature>
<dbReference type="InterPro" id="IPR027417">
    <property type="entry name" value="P-loop_NTPase"/>
</dbReference>
<dbReference type="InterPro" id="IPR053930">
    <property type="entry name" value="RapZ-like_N"/>
</dbReference>
<evidence type="ECO:0000259" key="5">
    <source>
        <dbReference type="Pfam" id="PF03668"/>
    </source>
</evidence>
<evidence type="ECO:0000313" key="7">
    <source>
        <dbReference type="EMBL" id="SFU91356.1"/>
    </source>
</evidence>
<dbReference type="SUPFAM" id="SSF52540">
    <property type="entry name" value="P-loop containing nucleoside triphosphate hydrolases"/>
    <property type="match status" value="1"/>
</dbReference>
<dbReference type="EMBL" id="FPBV01000013">
    <property type="protein sequence ID" value="SFU91356.1"/>
    <property type="molecule type" value="Genomic_DNA"/>
</dbReference>
<dbReference type="Pfam" id="PF03668">
    <property type="entry name" value="RapZ-like_N"/>
    <property type="match status" value="1"/>
</dbReference>
<keyword evidence="1 4" id="KW-0547">Nucleotide-binding</keyword>
<feature type="binding site" evidence="4">
    <location>
        <begin position="63"/>
        <end position="66"/>
    </location>
    <ligand>
        <name>GTP</name>
        <dbReference type="ChEBI" id="CHEBI:37565"/>
    </ligand>
</feature>
<dbReference type="InterPro" id="IPR053931">
    <property type="entry name" value="RapZ_C"/>
</dbReference>
<reference evidence="8" key="1">
    <citation type="submission" date="2016-10" db="EMBL/GenBank/DDBJ databases">
        <authorList>
            <person name="Varghese N."/>
        </authorList>
    </citation>
    <scope>NUCLEOTIDE SEQUENCE [LARGE SCALE GENOMIC DNA]</scope>
    <source>
        <strain evidence="8">DSM 17980</strain>
    </source>
</reference>
<evidence type="ECO:0000313" key="8">
    <source>
        <dbReference type="Proteomes" id="UP000183508"/>
    </source>
</evidence>
<evidence type="ECO:0000256" key="1">
    <source>
        <dbReference type="ARBA" id="ARBA00022741"/>
    </source>
</evidence>
<dbReference type="RefSeq" id="WP_139234690.1">
    <property type="nucleotide sequence ID" value="NZ_FPBV01000013.1"/>
</dbReference>
<dbReference type="PIRSF" id="PIRSF005052">
    <property type="entry name" value="P-loopkin"/>
    <property type="match status" value="1"/>
</dbReference>
<evidence type="ECO:0000256" key="4">
    <source>
        <dbReference type="HAMAP-Rule" id="MF_00636"/>
    </source>
</evidence>
<dbReference type="AlphaFoldDB" id="A0A1I7K1M9"/>
<sequence length="288" mass="32580">MKEPIRVIVITGMSGAGKTVAMQALEDFGFFCVDNLPPALIPKFVELVGQASGQVRRVALACDLRGGELFQPFTDTVRQLRANPDVRLTVLFLDADDATLVRRFKETRRRHPFVDGARLLDGIQAERTALEQVRREADQVMDTTHWKPAQLKREMARLFADPRGGLPVHIISFGFKYGIPIDADLVFDVRFLPNPHYVESLRPYTGEDAPVYEYVMEQPATQEFLSRLEDMVDFLIPQFTKEGKSHLVIGIGCTGGKHRSVAISRHLYEHIRNRTDAHLTHRDCGREG</sequence>
<dbReference type="InterPro" id="IPR005337">
    <property type="entry name" value="RapZ-like"/>
</dbReference>
<proteinExistence type="inferred from homology"/>
<dbReference type="GO" id="GO:0005525">
    <property type="term" value="F:GTP binding"/>
    <property type="evidence" value="ECO:0007669"/>
    <property type="project" value="UniProtKB-UniRule"/>
</dbReference>
<dbReference type="NCBIfam" id="NF003828">
    <property type="entry name" value="PRK05416.1"/>
    <property type="match status" value="1"/>
</dbReference>
<protein>
    <submittedName>
        <fullName evidence="7">UPF0042 nucleotide-binding protein</fullName>
    </submittedName>
</protein>
<evidence type="ECO:0000259" key="6">
    <source>
        <dbReference type="Pfam" id="PF22740"/>
    </source>
</evidence>
<dbReference type="STRING" id="392015.SAMN05421543_11329"/>
<keyword evidence="2 4" id="KW-0067">ATP-binding</keyword>
<dbReference type="eggNOG" id="COG1660">
    <property type="taxonomic scope" value="Bacteria"/>
</dbReference>
<dbReference type="Gene3D" id="3.40.50.300">
    <property type="entry name" value="P-loop containing nucleotide triphosphate hydrolases"/>
    <property type="match status" value="1"/>
</dbReference>
<dbReference type="PANTHER" id="PTHR30448">
    <property type="entry name" value="RNASE ADAPTER PROTEIN RAPZ"/>
    <property type="match status" value="1"/>
</dbReference>
<dbReference type="GO" id="GO:0005524">
    <property type="term" value="F:ATP binding"/>
    <property type="evidence" value="ECO:0007669"/>
    <property type="project" value="UniProtKB-UniRule"/>
</dbReference>
<feature type="domain" description="RapZ C-terminal" evidence="6">
    <location>
        <begin position="167"/>
        <end position="284"/>
    </location>
</feature>
<evidence type="ECO:0000256" key="3">
    <source>
        <dbReference type="ARBA" id="ARBA00023134"/>
    </source>
</evidence>
<dbReference type="PANTHER" id="PTHR30448:SF0">
    <property type="entry name" value="RNASE ADAPTER PROTEIN RAPZ"/>
    <property type="match status" value="1"/>
</dbReference>
<name>A0A1I7K1M9_9BACL</name>
<dbReference type="Proteomes" id="UP000183508">
    <property type="component" value="Unassembled WGS sequence"/>
</dbReference>